<dbReference type="EMBL" id="SUME01000005">
    <property type="protein sequence ID" value="TJZ59832.1"/>
    <property type="molecule type" value="Genomic_DNA"/>
</dbReference>
<keyword evidence="12" id="KW-1185">Reference proteome</keyword>
<dbReference type="InterPro" id="IPR005490">
    <property type="entry name" value="LD_TPept_cat_dom"/>
</dbReference>
<evidence type="ECO:0000256" key="4">
    <source>
        <dbReference type="ARBA" id="ARBA00022960"/>
    </source>
</evidence>
<comment type="pathway">
    <text evidence="1 7">Cell wall biogenesis; peptidoglycan biosynthesis.</text>
</comment>
<accession>A0A4U0P018</accession>
<dbReference type="GO" id="GO:0071972">
    <property type="term" value="F:peptidoglycan L,D-transpeptidase activity"/>
    <property type="evidence" value="ECO:0007669"/>
    <property type="project" value="TreeGrafter"/>
</dbReference>
<dbReference type="RefSeq" id="WP_136901774.1">
    <property type="nucleotide sequence ID" value="NZ_SUME01000005.1"/>
</dbReference>
<dbReference type="UniPathway" id="UPA00219"/>
<comment type="similarity">
    <text evidence="2">Belongs to the YkuD family.</text>
</comment>
<dbReference type="GO" id="GO:0071555">
    <property type="term" value="P:cell wall organization"/>
    <property type="evidence" value="ECO:0007669"/>
    <property type="project" value="UniProtKB-UniRule"/>
</dbReference>
<feature type="domain" description="L,D-TPase catalytic" evidence="10">
    <location>
        <begin position="122"/>
        <end position="244"/>
    </location>
</feature>
<dbReference type="GO" id="GO:0018104">
    <property type="term" value="P:peptidoglycan-protein cross-linking"/>
    <property type="evidence" value="ECO:0007669"/>
    <property type="project" value="TreeGrafter"/>
</dbReference>
<evidence type="ECO:0000256" key="8">
    <source>
        <dbReference type="SAM" id="MobiDB-lite"/>
    </source>
</evidence>
<dbReference type="PANTHER" id="PTHR30582">
    <property type="entry name" value="L,D-TRANSPEPTIDASE"/>
    <property type="match status" value="1"/>
</dbReference>
<feature type="active site" description="Nucleophile" evidence="7">
    <location>
        <position position="208"/>
    </location>
</feature>
<dbReference type="SUPFAM" id="SSF141523">
    <property type="entry name" value="L,D-transpeptidase catalytic domain-like"/>
    <property type="match status" value="1"/>
</dbReference>
<dbReference type="PANTHER" id="PTHR30582:SF2">
    <property type="entry name" value="L,D-TRANSPEPTIDASE YCIB-RELATED"/>
    <property type="match status" value="1"/>
</dbReference>
<evidence type="ECO:0000259" key="10">
    <source>
        <dbReference type="PROSITE" id="PS52029"/>
    </source>
</evidence>
<evidence type="ECO:0000256" key="6">
    <source>
        <dbReference type="ARBA" id="ARBA00023316"/>
    </source>
</evidence>
<dbReference type="InterPro" id="IPR038063">
    <property type="entry name" value="Transpep_catalytic_dom"/>
</dbReference>
<dbReference type="InterPro" id="IPR050979">
    <property type="entry name" value="LD-transpeptidase"/>
</dbReference>
<organism evidence="11 12">
    <name type="scientific">Sphingobacterium olei</name>
    <dbReference type="NCBI Taxonomy" id="2571155"/>
    <lineage>
        <taxon>Bacteria</taxon>
        <taxon>Pseudomonadati</taxon>
        <taxon>Bacteroidota</taxon>
        <taxon>Sphingobacteriia</taxon>
        <taxon>Sphingobacteriales</taxon>
        <taxon>Sphingobacteriaceae</taxon>
        <taxon>Sphingobacterium</taxon>
    </lineage>
</organism>
<feature type="region of interest" description="Disordered" evidence="8">
    <location>
        <begin position="285"/>
        <end position="305"/>
    </location>
</feature>
<evidence type="ECO:0000313" key="12">
    <source>
        <dbReference type="Proteomes" id="UP000306808"/>
    </source>
</evidence>
<name>A0A4U0P018_9SPHI</name>
<dbReference type="GO" id="GO:0008360">
    <property type="term" value="P:regulation of cell shape"/>
    <property type="evidence" value="ECO:0007669"/>
    <property type="project" value="UniProtKB-UniRule"/>
</dbReference>
<dbReference type="CDD" id="cd16913">
    <property type="entry name" value="YkuD_like"/>
    <property type="match status" value="1"/>
</dbReference>
<dbReference type="Pfam" id="PF03734">
    <property type="entry name" value="YkuD"/>
    <property type="match status" value="1"/>
</dbReference>
<keyword evidence="3" id="KW-0808">Transferase</keyword>
<evidence type="ECO:0000256" key="5">
    <source>
        <dbReference type="ARBA" id="ARBA00022984"/>
    </source>
</evidence>
<protein>
    <submittedName>
        <fullName evidence="11">L,D-transpeptidase</fullName>
    </submittedName>
</protein>
<gene>
    <name evidence="11" type="ORF">FAZ15_13115</name>
</gene>
<sequence length="305" mass="35095">MTKYIHLIVLCAIMFTQAACNRGAKNNNDGSTDSLAHKEIEPFEGGYDSLLIKGAADPDSALAEFEKRYSEEQRQVILALNRIDRYHIKQADMLVVPDSVWTDLSVYSPFPPRLKELQEIHKIIFFSYPYQAFAVYENGLQVRWGPTSMGTQKDSTPVGLFFANWKAEEHISTVDDEWLLKWNFNIENEKGVGWHLYAMPGYPASHSCLRLLENDARWLYDWADMWVLEGEHDVKAQGTPVIVFGSYDFSQKGPWLNLPDDPDANTISEADLKRELESHLQKIQEEQERRRHVIQGEKRDSTVAK</sequence>
<comment type="caution">
    <text evidence="11">The sequence shown here is derived from an EMBL/GenBank/DDBJ whole genome shotgun (WGS) entry which is preliminary data.</text>
</comment>
<evidence type="ECO:0000256" key="9">
    <source>
        <dbReference type="SAM" id="SignalP"/>
    </source>
</evidence>
<keyword evidence="9" id="KW-0732">Signal</keyword>
<dbReference type="PROSITE" id="PS52029">
    <property type="entry name" value="LD_TPASE"/>
    <property type="match status" value="1"/>
</dbReference>
<evidence type="ECO:0000256" key="2">
    <source>
        <dbReference type="ARBA" id="ARBA00005992"/>
    </source>
</evidence>
<dbReference type="OrthoDB" id="463216at2"/>
<evidence type="ECO:0000256" key="3">
    <source>
        <dbReference type="ARBA" id="ARBA00022679"/>
    </source>
</evidence>
<dbReference type="Gene3D" id="2.40.440.10">
    <property type="entry name" value="L,D-transpeptidase catalytic domain-like"/>
    <property type="match status" value="1"/>
</dbReference>
<dbReference type="GO" id="GO:0016740">
    <property type="term" value="F:transferase activity"/>
    <property type="evidence" value="ECO:0007669"/>
    <property type="project" value="UniProtKB-KW"/>
</dbReference>
<dbReference type="Proteomes" id="UP000306808">
    <property type="component" value="Unassembled WGS sequence"/>
</dbReference>
<evidence type="ECO:0000256" key="7">
    <source>
        <dbReference type="PROSITE-ProRule" id="PRU01373"/>
    </source>
</evidence>
<feature type="active site" description="Proton donor/acceptor" evidence="7">
    <location>
        <position position="195"/>
    </location>
</feature>
<keyword evidence="6 7" id="KW-0961">Cell wall biogenesis/degradation</keyword>
<reference evidence="11 12" key="1">
    <citation type="submission" date="2019-04" db="EMBL/GenBank/DDBJ databases">
        <title>Sphingobacterium olei sp. nov., isolated from oil-contaminated soil.</title>
        <authorList>
            <person name="Liu B."/>
        </authorList>
    </citation>
    <scope>NUCLEOTIDE SEQUENCE [LARGE SCALE GENOMIC DNA]</scope>
    <source>
        <strain evidence="11 12">HAL-9</strain>
    </source>
</reference>
<dbReference type="GO" id="GO:0005576">
    <property type="term" value="C:extracellular region"/>
    <property type="evidence" value="ECO:0007669"/>
    <property type="project" value="TreeGrafter"/>
</dbReference>
<feature type="chain" id="PRO_5020991184" evidence="9">
    <location>
        <begin position="19"/>
        <end position="305"/>
    </location>
</feature>
<keyword evidence="5 7" id="KW-0573">Peptidoglycan synthesis</keyword>
<keyword evidence="4 7" id="KW-0133">Cell shape</keyword>
<proteinExistence type="inferred from homology"/>
<evidence type="ECO:0000313" key="11">
    <source>
        <dbReference type="EMBL" id="TJZ59832.1"/>
    </source>
</evidence>
<evidence type="ECO:0000256" key="1">
    <source>
        <dbReference type="ARBA" id="ARBA00004752"/>
    </source>
</evidence>
<feature type="signal peptide" evidence="9">
    <location>
        <begin position="1"/>
        <end position="18"/>
    </location>
</feature>
<dbReference type="AlphaFoldDB" id="A0A4U0P018"/>